<dbReference type="InterPro" id="IPR002130">
    <property type="entry name" value="Cyclophilin-type_PPIase_dom"/>
</dbReference>
<evidence type="ECO:0000256" key="4">
    <source>
        <dbReference type="ARBA" id="ARBA00023235"/>
    </source>
</evidence>
<accession>A0AAD5XML2</accession>
<keyword evidence="4 6" id="KW-0413">Isomerase</keyword>
<dbReference type="AlphaFoldDB" id="A0AAD5XML2"/>
<dbReference type="PROSITE" id="PS50072">
    <property type="entry name" value="CSA_PPIASE_2"/>
    <property type="match status" value="1"/>
</dbReference>
<feature type="domain" description="PPIase cyclophilin-type" evidence="5">
    <location>
        <begin position="200"/>
        <end position="346"/>
    </location>
</feature>
<dbReference type="GO" id="GO:0003755">
    <property type="term" value="F:peptidyl-prolyl cis-trans isomerase activity"/>
    <property type="evidence" value="ECO:0007669"/>
    <property type="project" value="UniProtKB-KW"/>
</dbReference>
<comment type="caution">
    <text evidence="6">The sequence shown here is derived from an EMBL/GenBank/DDBJ whole genome shotgun (WGS) entry which is preliminary data.</text>
</comment>
<dbReference type="EC" id="5.2.1.8" evidence="2"/>
<dbReference type="SUPFAM" id="SSF50891">
    <property type="entry name" value="Cyclophilin-like"/>
    <property type="match status" value="1"/>
</dbReference>
<organism evidence="6 7">
    <name type="scientific">Geranomyces variabilis</name>
    <dbReference type="NCBI Taxonomy" id="109894"/>
    <lineage>
        <taxon>Eukaryota</taxon>
        <taxon>Fungi</taxon>
        <taxon>Fungi incertae sedis</taxon>
        <taxon>Chytridiomycota</taxon>
        <taxon>Chytridiomycota incertae sedis</taxon>
        <taxon>Chytridiomycetes</taxon>
        <taxon>Spizellomycetales</taxon>
        <taxon>Powellomycetaceae</taxon>
        <taxon>Geranomyces</taxon>
    </lineage>
</organism>
<proteinExistence type="predicted"/>
<evidence type="ECO:0000313" key="7">
    <source>
        <dbReference type="Proteomes" id="UP001212152"/>
    </source>
</evidence>
<dbReference type="Gene3D" id="2.40.100.10">
    <property type="entry name" value="Cyclophilin-like"/>
    <property type="match status" value="1"/>
</dbReference>
<name>A0AAD5XML2_9FUNG</name>
<gene>
    <name evidence="6" type="primary">PPIL6</name>
    <name evidence="6" type="ORF">HDU87_004411</name>
</gene>
<dbReference type="EMBL" id="JADGJQ010000032">
    <property type="protein sequence ID" value="KAJ3177658.1"/>
    <property type="molecule type" value="Genomic_DNA"/>
</dbReference>
<dbReference type="PANTHER" id="PTHR11071">
    <property type="entry name" value="PEPTIDYL-PROLYL CIS-TRANS ISOMERASE"/>
    <property type="match status" value="1"/>
</dbReference>
<dbReference type="PRINTS" id="PR00153">
    <property type="entry name" value="CSAPPISMRASE"/>
</dbReference>
<evidence type="ECO:0000256" key="3">
    <source>
        <dbReference type="ARBA" id="ARBA00023110"/>
    </source>
</evidence>
<evidence type="ECO:0000259" key="5">
    <source>
        <dbReference type="PROSITE" id="PS50072"/>
    </source>
</evidence>
<dbReference type="GO" id="GO:0005737">
    <property type="term" value="C:cytoplasm"/>
    <property type="evidence" value="ECO:0007669"/>
    <property type="project" value="TreeGrafter"/>
</dbReference>
<reference evidence="6" key="1">
    <citation type="submission" date="2020-05" db="EMBL/GenBank/DDBJ databases">
        <title>Phylogenomic resolution of chytrid fungi.</title>
        <authorList>
            <person name="Stajich J.E."/>
            <person name="Amses K."/>
            <person name="Simmons R."/>
            <person name="Seto K."/>
            <person name="Myers J."/>
            <person name="Bonds A."/>
            <person name="Quandt C.A."/>
            <person name="Barry K."/>
            <person name="Liu P."/>
            <person name="Grigoriev I."/>
            <person name="Longcore J.E."/>
            <person name="James T.Y."/>
        </authorList>
    </citation>
    <scope>NUCLEOTIDE SEQUENCE</scope>
    <source>
        <strain evidence="6">JEL0379</strain>
    </source>
</reference>
<evidence type="ECO:0000256" key="1">
    <source>
        <dbReference type="ARBA" id="ARBA00000971"/>
    </source>
</evidence>
<dbReference type="Pfam" id="PF00160">
    <property type="entry name" value="Pro_isomerase"/>
    <property type="match status" value="1"/>
</dbReference>
<comment type="catalytic activity">
    <reaction evidence="1">
        <text>[protein]-peptidylproline (omega=180) = [protein]-peptidylproline (omega=0)</text>
        <dbReference type="Rhea" id="RHEA:16237"/>
        <dbReference type="Rhea" id="RHEA-COMP:10747"/>
        <dbReference type="Rhea" id="RHEA-COMP:10748"/>
        <dbReference type="ChEBI" id="CHEBI:83833"/>
        <dbReference type="ChEBI" id="CHEBI:83834"/>
        <dbReference type="EC" id="5.2.1.8"/>
    </reaction>
</comment>
<evidence type="ECO:0000256" key="2">
    <source>
        <dbReference type="ARBA" id="ARBA00013194"/>
    </source>
</evidence>
<sequence length="351" mass="38699">MPATCVLPITHFAPAAAASSSSTTTTDTLVLTGIISAPEFYKARSILQTITTKCPSLNTRVNPLPETAFTVHRHALRALYPSMHPQLHPNFLIELHTTRTTLTRGANKVKHVDEKTSHTLMTRKEMVEFARARGVEIPDEGEENEVDEEVRKLAEREYEVYLEGLPGPVVSIDFWHVGVKAASSKEDGDGGLQNQPLGPRLLVELFGDSCPKTVQHFLRFVRGDGGSGGAGKYEKSLVTRIVKGGWMECGEILDDAGHPIQIPPLEDENFIHPHNPYTLSYLNSSKGPHTATTPFLITLAPMPAFDKRYVAFGRVLQGLETLHAVNAVQTSHERPAGEVWIQEIKVWESGK</sequence>
<dbReference type="InterPro" id="IPR029000">
    <property type="entry name" value="Cyclophilin-like_dom_sf"/>
</dbReference>
<keyword evidence="7" id="KW-1185">Reference proteome</keyword>
<dbReference type="Proteomes" id="UP001212152">
    <property type="component" value="Unassembled WGS sequence"/>
</dbReference>
<keyword evidence="3" id="KW-0697">Rotamase</keyword>
<evidence type="ECO:0000313" key="6">
    <source>
        <dbReference type="EMBL" id="KAJ3177658.1"/>
    </source>
</evidence>
<dbReference type="PANTHER" id="PTHR11071:SF561">
    <property type="entry name" value="PEPTIDYL-PROLYL CIS-TRANS ISOMERASE D-RELATED"/>
    <property type="match status" value="1"/>
</dbReference>
<protein>
    <recommendedName>
        <fullName evidence="2">peptidylprolyl isomerase</fullName>
        <ecNumber evidence="2">5.2.1.8</ecNumber>
    </recommendedName>
</protein>